<proteinExistence type="predicted"/>
<dbReference type="EMBL" id="FNVR01000027">
    <property type="protein sequence ID" value="SEG35166.1"/>
    <property type="molecule type" value="Genomic_DNA"/>
</dbReference>
<evidence type="ECO:0000313" key="1">
    <source>
        <dbReference type="EMBL" id="SEG35166.1"/>
    </source>
</evidence>
<dbReference type="AlphaFoldDB" id="A0A1H5ZID3"/>
<protein>
    <submittedName>
        <fullName evidence="1">Uncharacterized protein</fullName>
    </submittedName>
</protein>
<dbReference type="STRING" id="1120964.GCA_001313265_06444"/>
<gene>
    <name evidence="1" type="ORF">SAMN03080598_03484</name>
</gene>
<evidence type="ECO:0000313" key="2">
    <source>
        <dbReference type="Proteomes" id="UP000236736"/>
    </source>
</evidence>
<organism evidence="1 2">
    <name type="scientific">Algoriphagus boritolerans DSM 17298 = JCM 18970</name>
    <dbReference type="NCBI Taxonomy" id="1120964"/>
    <lineage>
        <taxon>Bacteria</taxon>
        <taxon>Pseudomonadati</taxon>
        <taxon>Bacteroidota</taxon>
        <taxon>Cytophagia</taxon>
        <taxon>Cytophagales</taxon>
        <taxon>Cyclobacteriaceae</taxon>
        <taxon>Algoriphagus</taxon>
    </lineage>
</organism>
<name>A0A1H5ZID3_9BACT</name>
<accession>A0A1H5ZID3</accession>
<keyword evidence="2" id="KW-1185">Reference proteome</keyword>
<reference evidence="2" key="1">
    <citation type="submission" date="2016-10" db="EMBL/GenBank/DDBJ databases">
        <authorList>
            <person name="Varghese N."/>
            <person name="Submissions S."/>
        </authorList>
    </citation>
    <scope>NUCLEOTIDE SEQUENCE [LARGE SCALE GENOMIC DNA]</scope>
    <source>
        <strain evidence="2">DSM 17298</strain>
    </source>
</reference>
<dbReference type="Proteomes" id="UP000236736">
    <property type="component" value="Unassembled WGS sequence"/>
</dbReference>
<sequence>MFMMNHGESSIPKINEGTKARYTELMEQWKPLETEGKRLIETAVPAFNKLASEKGIGVLFVK</sequence>